<evidence type="ECO:0000313" key="3">
    <source>
        <dbReference type="Proteomes" id="UP000184066"/>
    </source>
</evidence>
<protein>
    <submittedName>
        <fullName evidence="2">Acetyl-CoA synthetase</fullName>
    </submittedName>
</protein>
<sequence length="131" mass="15088">MSETTEPRTYPIPPEISSRAHVDAAGYERMYARSISDPEGFWGEHGRRLDWIRPYAKVKNTSFAYPDVSIRWFEDGTLNVCANCVDRHLKERADQTAIIWESDDPGVSEHITYAELHRQVCRFANVLRAMG</sequence>
<keyword evidence="3" id="KW-1185">Reference proteome</keyword>
<dbReference type="SUPFAM" id="SSF56801">
    <property type="entry name" value="Acetyl-CoA synthetase-like"/>
    <property type="match status" value="1"/>
</dbReference>
<evidence type="ECO:0000313" key="2">
    <source>
        <dbReference type="EMBL" id="SHN70458.1"/>
    </source>
</evidence>
<dbReference type="Gene3D" id="3.40.50.12780">
    <property type="entry name" value="N-terminal domain of ligase-like"/>
    <property type="match status" value="1"/>
</dbReference>
<dbReference type="RefSeq" id="WP_143152573.1">
    <property type="nucleotide sequence ID" value="NZ_FRDL01000006.1"/>
</dbReference>
<dbReference type="Pfam" id="PF16177">
    <property type="entry name" value="ACAS_N"/>
    <property type="match status" value="1"/>
</dbReference>
<evidence type="ECO:0000259" key="1">
    <source>
        <dbReference type="Pfam" id="PF16177"/>
    </source>
</evidence>
<dbReference type="InterPro" id="IPR042099">
    <property type="entry name" value="ANL_N_sf"/>
</dbReference>
<name>A0A1M7TIM2_9RHOB</name>
<dbReference type="AlphaFoldDB" id="A0A1M7TIM2"/>
<dbReference type="Proteomes" id="UP000184066">
    <property type="component" value="Unassembled WGS sequence"/>
</dbReference>
<dbReference type="OrthoDB" id="9803968at2"/>
<reference evidence="2 3" key="1">
    <citation type="submission" date="2016-12" db="EMBL/GenBank/DDBJ databases">
        <authorList>
            <person name="Song W.-J."/>
            <person name="Kurnit D.M."/>
        </authorList>
    </citation>
    <scope>NUCLEOTIDE SEQUENCE [LARGE SCALE GENOMIC DNA]</scope>
    <source>
        <strain evidence="2 3">CGMCC 1.10808</strain>
    </source>
</reference>
<dbReference type="EMBL" id="FRDL01000006">
    <property type="protein sequence ID" value="SHN70458.1"/>
    <property type="molecule type" value="Genomic_DNA"/>
</dbReference>
<dbReference type="GO" id="GO:0005829">
    <property type="term" value="C:cytosol"/>
    <property type="evidence" value="ECO:0007669"/>
    <property type="project" value="TreeGrafter"/>
</dbReference>
<proteinExistence type="predicted"/>
<gene>
    <name evidence="2" type="ORF">SAMN05216200_106202</name>
</gene>
<dbReference type="PANTHER" id="PTHR24095">
    <property type="entry name" value="ACETYL-COENZYME A SYNTHETASE"/>
    <property type="match status" value="1"/>
</dbReference>
<dbReference type="PANTHER" id="PTHR24095:SF243">
    <property type="entry name" value="ACETYL-COENZYME A SYNTHETASE"/>
    <property type="match status" value="1"/>
</dbReference>
<dbReference type="STRING" id="1189325.SAMN04488119_1061"/>
<feature type="domain" description="Acetyl-coenzyme A synthetase N-terminal" evidence="1">
    <location>
        <begin position="27"/>
        <end position="84"/>
    </location>
</feature>
<organism evidence="2 3">
    <name type="scientific">Oceanicella actignis</name>
    <dbReference type="NCBI Taxonomy" id="1189325"/>
    <lineage>
        <taxon>Bacteria</taxon>
        <taxon>Pseudomonadati</taxon>
        <taxon>Pseudomonadota</taxon>
        <taxon>Alphaproteobacteria</taxon>
        <taxon>Rhodobacterales</taxon>
        <taxon>Paracoccaceae</taxon>
        <taxon>Oceanicella</taxon>
    </lineage>
</organism>
<accession>A0A1M7TIM2</accession>
<dbReference type="GO" id="GO:0003987">
    <property type="term" value="F:acetate-CoA ligase activity"/>
    <property type="evidence" value="ECO:0007669"/>
    <property type="project" value="TreeGrafter"/>
</dbReference>
<feature type="non-terminal residue" evidence="2">
    <location>
        <position position="131"/>
    </location>
</feature>
<dbReference type="GO" id="GO:0006085">
    <property type="term" value="P:acetyl-CoA biosynthetic process"/>
    <property type="evidence" value="ECO:0007669"/>
    <property type="project" value="TreeGrafter"/>
</dbReference>
<dbReference type="InterPro" id="IPR032387">
    <property type="entry name" value="ACAS_N"/>
</dbReference>